<reference evidence="2 3" key="1">
    <citation type="submission" date="2008-07" db="EMBL/GenBank/DDBJ databases">
        <authorList>
            <person name="El-Sayed N."/>
            <person name="Caler E."/>
            <person name="Inman J."/>
            <person name="Amedeo P."/>
            <person name="Hass B."/>
            <person name="Wortman J."/>
        </authorList>
    </citation>
    <scope>NUCLEOTIDE SEQUENCE [LARGE SCALE GENOMIC DNA]</scope>
    <source>
        <strain evidence="3">ATCC 50983 / TXsc</strain>
    </source>
</reference>
<dbReference type="InterPro" id="IPR023247">
    <property type="entry name" value="IC97/Dnai7-like"/>
</dbReference>
<name>C5LT48_PERM5</name>
<dbReference type="GO" id="GO:0005930">
    <property type="term" value="C:axoneme"/>
    <property type="evidence" value="ECO:0007669"/>
    <property type="project" value="TreeGrafter"/>
</dbReference>
<feature type="region of interest" description="Disordered" evidence="1">
    <location>
        <begin position="1"/>
        <end position="38"/>
    </location>
</feature>
<dbReference type="EMBL" id="GG685288">
    <property type="protein sequence ID" value="EER00016.1"/>
    <property type="molecule type" value="Genomic_DNA"/>
</dbReference>
<dbReference type="Proteomes" id="UP000007800">
    <property type="component" value="Unassembled WGS sequence"/>
</dbReference>
<protein>
    <recommendedName>
        <fullName evidence="4">IC97/Casc1 N-terminal domain-containing protein</fullName>
    </recommendedName>
</protein>
<sequence>MGKKGGSPKKSKKQLEEEALRAREEARREAEAGKIRQMSARLTADAEARIGLDREREKGKEEKIRLELESGEVEYGKSQRWAIVSKMKQQEREKREWEEFAACTRRPNIRREADIVTYEQWLEDDAEEARLYSVSCSTPFTAVHLEPAAAETSVQAVLADFHRCSVERALAVGHFTEFLVADLFQGYLRALADADTRMMIRSLDHIERIRTTALARHLDYATGHLIQFADEIEAINVDEVQGTWGQVQDDVFVAFWAFLRPEGFEGKQIELPKFKMVFLSVAAPLGILGQIIELPKTVSLGNKGHGIGVRWLVRLVYTRYDSSCCFADAVLKSLQSGNGDGGIPTSSEEDTAEAQSCDKGWLRRDYLGRQPTDPGFGRESPPPRYTIGGVVHIDVVSVPQLRSRENGWLIRRLPPDDGPNYTRLPFPSSMSTRVADLGSCKVEYRLPEGIVVDKPQVTWRDMASQSWSDRGIGEVQWESSTRKVTFSATLLGAFAVTVSRFDQFPYRQWRISILPALKGSAVHRCWLTVVTAVGLHVKFELGPAGVHLVSPERDELRQLRVDGEGQGIFWSPAVLLTRLRDAGINLLPVDEDAQWLKKPREVKDASVELMTCNEIAEVVAMYDIAGSRRNNAPECGKERIVFRARPNSTGAGLDDGDNEQQKEYKSIMAWSNKYAVISATEESDFDEPLEALTHYSASIALTGSTESLATDADTAQ</sequence>
<gene>
    <name evidence="2" type="ORF">Pmar_PMAR024493</name>
</gene>
<evidence type="ECO:0008006" key="4">
    <source>
        <dbReference type="Google" id="ProtNLM"/>
    </source>
</evidence>
<dbReference type="GO" id="GO:0008017">
    <property type="term" value="F:microtubule binding"/>
    <property type="evidence" value="ECO:0007669"/>
    <property type="project" value="TreeGrafter"/>
</dbReference>
<dbReference type="PANTHER" id="PTHR20929:SF11">
    <property type="entry name" value="DYNEIN AXONEMAL INTERMEDIATE CHAIN 7"/>
    <property type="match status" value="1"/>
</dbReference>
<keyword evidence="3" id="KW-1185">Reference proteome</keyword>
<organism evidence="3">
    <name type="scientific">Perkinsus marinus (strain ATCC 50983 / TXsc)</name>
    <dbReference type="NCBI Taxonomy" id="423536"/>
    <lineage>
        <taxon>Eukaryota</taxon>
        <taxon>Sar</taxon>
        <taxon>Alveolata</taxon>
        <taxon>Perkinsozoa</taxon>
        <taxon>Perkinsea</taxon>
        <taxon>Perkinsida</taxon>
        <taxon>Perkinsidae</taxon>
        <taxon>Perkinsus</taxon>
    </lineage>
</organism>
<evidence type="ECO:0000313" key="3">
    <source>
        <dbReference type="Proteomes" id="UP000007800"/>
    </source>
</evidence>
<dbReference type="RefSeq" id="XP_002767298.1">
    <property type="nucleotide sequence ID" value="XM_002767252.1"/>
</dbReference>
<evidence type="ECO:0000256" key="1">
    <source>
        <dbReference type="SAM" id="MobiDB-lite"/>
    </source>
</evidence>
<dbReference type="InParanoid" id="C5LT48"/>
<dbReference type="AlphaFoldDB" id="C5LT48"/>
<dbReference type="GeneID" id="9049712"/>
<feature type="compositionally biased region" description="Basic residues" evidence="1">
    <location>
        <begin position="1"/>
        <end position="12"/>
    </location>
</feature>
<accession>C5LT48</accession>
<dbReference type="OrthoDB" id="297923at2759"/>
<dbReference type="GO" id="GO:0048487">
    <property type="term" value="F:beta-tubulin binding"/>
    <property type="evidence" value="ECO:0007669"/>
    <property type="project" value="TreeGrafter"/>
</dbReference>
<dbReference type="PANTHER" id="PTHR20929">
    <property type="entry name" value="LUNG ADENOMA SUSCEPTIBILITY 1-RELATED"/>
    <property type="match status" value="1"/>
</dbReference>
<proteinExistence type="predicted"/>
<dbReference type="OMA" id="WTLKQNY"/>
<feature type="compositionally biased region" description="Basic and acidic residues" evidence="1">
    <location>
        <begin position="13"/>
        <end position="34"/>
    </location>
</feature>
<evidence type="ECO:0000313" key="2">
    <source>
        <dbReference type="EMBL" id="EER00016.1"/>
    </source>
</evidence>